<proteinExistence type="inferred from homology"/>
<feature type="region of interest" description="Disordered" evidence="2">
    <location>
        <begin position="129"/>
        <end position="149"/>
    </location>
</feature>
<dbReference type="PIRSF" id="PIRSF000897">
    <property type="entry name" value="Acid_Ptase_ClsA"/>
    <property type="match status" value="1"/>
</dbReference>
<dbReference type="EC" id="3.1.3.2" evidence="1"/>
<dbReference type="InterPro" id="IPR036938">
    <property type="entry name" value="PAP2/HPO_sf"/>
</dbReference>
<comment type="catalytic activity">
    <reaction evidence="1">
        <text>a phosphate monoester + H2O = an alcohol + phosphate</text>
        <dbReference type="Rhea" id="RHEA:15017"/>
        <dbReference type="ChEBI" id="CHEBI:15377"/>
        <dbReference type="ChEBI" id="CHEBI:30879"/>
        <dbReference type="ChEBI" id="CHEBI:43474"/>
        <dbReference type="ChEBI" id="CHEBI:67140"/>
        <dbReference type="EC" id="3.1.3.2"/>
    </reaction>
</comment>
<feature type="domain" description="Phosphatidic acid phosphatase type 2/haloperoxidase" evidence="4">
    <location>
        <begin position="101"/>
        <end position="213"/>
    </location>
</feature>
<feature type="signal peptide" evidence="3">
    <location>
        <begin position="1"/>
        <end position="22"/>
    </location>
</feature>
<evidence type="ECO:0000256" key="1">
    <source>
        <dbReference type="PIRNR" id="PIRNR000897"/>
    </source>
</evidence>
<dbReference type="AlphaFoldDB" id="A0A1Q8ELG7"/>
<dbReference type="EMBL" id="MSCT01000019">
    <property type="protein sequence ID" value="OLF52641.1"/>
    <property type="molecule type" value="Genomic_DNA"/>
</dbReference>
<name>A0A1Q8ELG7_9PSED</name>
<evidence type="ECO:0000313" key="5">
    <source>
        <dbReference type="EMBL" id="OLF52641.1"/>
    </source>
</evidence>
<keyword evidence="3" id="KW-0732">Signal</keyword>
<evidence type="ECO:0000313" key="6">
    <source>
        <dbReference type="Proteomes" id="UP000185578"/>
    </source>
</evidence>
<protein>
    <recommendedName>
        <fullName evidence="1">Acid phosphatase</fullName>
        <ecNumber evidence="1">3.1.3.2</ecNumber>
    </recommendedName>
</protein>
<sequence length="237" mass="25443">MPVLARSLLFCLTLSGAGVALAAPAAAPYLSANQFQLADYLPPPPAIDSPLQQNDLKAVLAAQAARSSAQVSQVQQDDEWEDSVFHFARESLGGGFSVERLPLTQAFFRRAQEDLVQFLMPAKHSYGRPRPYEASSQVKPVLPPPEGDSYPSGHSMNGYLNATLLSMALPEKRSELFNRAQLNADSRVIAGVHFPSDLEGGKISAAVLVARLLDDPKAAADFESVKKEIRGALASAN</sequence>
<dbReference type="InterPro" id="IPR001011">
    <property type="entry name" value="Acid_Pase_classA_bac"/>
</dbReference>
<dbReference type="Gene3D" id="1.20.144.10">
    <property type="entry name" value="Phosphatidic acid phosphatase type 2/haloperoxidase"/>
    <property type="match status" value="1"/>
</dbReference>
<dbReference type="OrthoDB" id="9780507at2"/>
<gene>
    <name evidence="5" type="ORF">BTN82_22005</name>
</gene>
<dbReference type="CDD" id="cd03397">
    <property type="entry name" value="PAP2_acid_phosphatase"/>
    <property type="match status" value="1"/>
</dbReference>
<comment type="similarity">
    <text evidence="1">Belongs to the class A bacterial acid phosphatase family.</text>
</comment>
<organism evidence="5 6">
    <name type="scientific">Pseudomonas chlororaphis</name>
    <dbReference type="NCBI Taxonomy" id="587753"/>
    <lineage>
        <taxon>Bacteria</taxon>
        <taxon>Pseudomonadati</taxon>
        <taxon>Pseudomonadota</taxon>
        <taxon>Gammaproteobacteria</taxon>
        <taxon>Pseudomonadales</taxon>
        <taxon>Pseudomonadaceae</taxon>
        <taxon>Pseudomonas</taxon>
    </lineage>
</organism>
<dbReference type="Pfam" id="PF01569">
    <property type="entry name" value="PAP2"/>
    <property type="match status" value="1"/>
</dbReference>
<dbReference type="SUPFAM" id="SSF48317">
    <property type="entry name" value="Acid phosphatase/Vanadium-dependent haloperoxidase"/>
    <property type="match status" value="1"/>
</dbReference>
<dbReference type="SMART" id="SM00014">
    <property type="entry name" value="acidPPc"/>
    <property type="match status" value="1"/>
</dbReference>
<evidence type="ECO:0000256" key="2">
    <source>
        <dbReference type="SAM" id="MobiDB-lite"/>
    </source>
</evidence>
<dbReference type="GO" id="GO:0030288">
    <property type="term" value="C:outer membrane-bounded periplasmic space"/>
    <property type="evidence" value="ECO:0007669"/>
    <property type="project" value="InterPro"/>
</dbReference>
<evidence type="ECO:0000256" key="3">
    <source>
        <dbReference type="SAM" id="SignalP"/>
    </source>
</evidence>
<dbReference type="GO" id="GO:0003993">
    <property type="term" value="F:acid phosphatase activity"/>
    <property type="evidence" value="ECO:0007669"/>
    <property type="project" value="UniProtKB-EC"/>
</dbReference>
<reference evidence="5 6" key="1">
    <citation type="submission" date="2016-12" db="EMBL/GenBank/DDBJ databases">
        <authorList>
            <person name="Song W.-J."/>
            <person name="Kurnit D.M."/>
        </authorList>
    </citation>
    <scope>NUCLEOTIDE SEQUENCE [LARGE SCALE GENOMIC DNA]</scope>
    <source>
        <strain evidence="5 6">PCL1601</strain>
    </source>
</reference>
<accession>A0A1Q8ELG7</accession>
<evidence type="ECO:0000259" key="4">
    <source>
        <dbReference type="SMART" id="SM00014"/>
    </source>
</evidence>
<dbReference type="Proteomes" id="UP000185578">
    <property type="component" value="Unassembled WGS sequence"/>
</dbReference>
<comment type="caution">
    <text evidence="5">The sequence shown here is derived from an EMBL/GenBank/DDBJ whole genome shotgun (WGS) entry which is preliminary data.</text>
</comment>
<feature type="chain" id="PRO_5012232074" description="Acid phosphatase" evidence="3">
    <location>
        <begin position="23"/>
        <end position="237"/>
    </location>
</feature>
<dbReference type="InterPro" id="IPR000326">
    <property type="entry name" value="PAP2/HPO"/>
</dbReference>
<dbReference type="RefSeq" id="WP_075121191.1">
    <property type="nucleotide sequence ID" value="NZ_MSCT01000019.1"/>
</dbReference>
<keyword evidence="1" id="KW-0378">Hydrolase</keyword>